<proteinExistence type="predicted"/>
<keyword evidence="3" id="KW-1185">Reference proteome</keyword>
<dbReference type="KEGG" id="mri:Mal4_40960"/>
<sequence length="193" mass="22139">MQKRKLKTWQEVLVALLFVVPLMLFLFWPMLSSEVPPWETGRDVPAESPDESRRVHSELGISIIVPPNWTHRDMPERNQIGFYPRQSFPRRHRAGISVRRMNADSMTVHAQATAEAKTVETELAGYDARLTTLQRAGSFDDPPLKTWMFLVSAGDETYEVSYFLADDPDELPPMVRRYLETFRVEAGGRTSSL</sequence>
<keyword evidence="1" id="KW-0472">Membrane</keyword>
<feature type="transmembrane region" description="Helical" evidence="1">
    <location>
        <begin position="12"/>
        <end position="31"/>
    </location>
</feature>
<name>A0A517ZBE0_9PLAN</name>
<dbReference type="AlphaFoldDB" id="A0A517ZBE0"/>
<dbReference type="RefSeq" id="WP_145370901.1">
    <property type="nucleotide sequence ID" value="NZ_CP036275.1"/>
</dbReference>
<keyword evidence="1" id="KW-1133">Transmembrane helix</keyword>
<keyword evidence="1" id="KW-0812">Transmembrane</keyword>
<evidence type="ECO:0000313" key="2">
    <source>
        <dbReference type="EMBL" id="QDU39749.1"/>
    </source>
</evidence>
<evidence type="ECO:0000313" key="3">
    <source>
        <dbReference type="Proteomes" id="UP000320496"/>
    </source>
</evidence>
<accession>A0A517ZBE0</accession>
<protein>
    <submittedName>
        <fullName evidence="2">Uncharacterized protein</fullName>
    </submittedName>
</protein>
<organism evidence="2 3">
    <name type="scientific">Maioricimonas rarisocia</name>
    <dbReference type="NCBI Taxonomy" id="2528026"/>
    <lineage>
        <taxon>Bacteria</taxon>
        <taxon>Pseudomonadati</taxon>
        <taxon>Planctomycetota</taxon>
        <taxon>Planctomycetia</taxon>
        <taxon>Planctomycetales</taxon>
        <taxon>Planctomycetaceae</taxon>
        <taxon>Maioricimonas</taxon>
    </lineage>
</organism>
<dbReference type="EMBL" id="CP036275">
    <property type="protein sequence ID" value="QDU39749.1"/>
    <property type="molecule type" value="Genomic_DNA"/>
</dbReference>
<gene>
    <name evidence="2" type="ORF">Mal4_40960</name>
</gene>
<reference evidence="2 3" key="1">
    <citation type="submission" date="2019-02" db="EMBL/GenBank/DDBJ databases">
        <title>Deep-cultivation of Planctomycetes and their phenomic and genomic characterization uncovers novel biology.</title>
        <authorList>
            <person name="Wiegand S."/>
            <person name="Jogler M."/>
            <person name="Boedeker C."/>
            <person name="Pinto D."/>
            <person name="Vollmers J."/>
            <person name="Rivas-Marin E."/>
            <person name="Kohn T."/>
            <person name="Peeters S.H."/>
            <person name="Heuer A."/>
            <person name="Rast P."/>
            <person name="Oberbeckmann S."/>
            <person name="Bunk B."/>
            <person name="Jeske O."/>
            <person name="Meyerdierks A."/>
            <person name="Storesund J.E."/>
            <person name="Kallscheuer N."/>
            <person name="Luecker S."/>
            <person name="Lage O.M."/>
            <person name="Pohl T."/>
            <person name="Merkel B.J."/>
            <person name="Hornburger P."/>
            <person name="Mueller R.-W."/>
            <person name="Bruemmer F."/>
            <person name="Labrenz M."/>
            <person name="Spormann A.M."/>
            <person name="Op den Camp H."/>
            <person name="Overmann J."/>
            <person name="Amann R."/>
            <person name="Jetten M.S.M."/>
            <person name="Mascher T."/>
            <person name="Medema M.H."/>
            <person name="Devos D.P."/>
            <person name="Kaster A.-K."/>
            <person name="Ovreas L."/>
            <person name="Rohde M."/>
            <person name="Galperin M.Y."/>
            <person name="Jogler C."/>
        </authorList>
    </citation>
    <scope>NUCLEOTIDE SEQUENCE [LARGE SCALE GENOMIC DNA]</scope>
    <source>
        <strain evidence="2 3">Mal4</strain>
    </source>
</reference>
<dbReference type="Proteomes" id="UP000320496">
    <property type="component" value="Chromosome"/>
</dbReference>
<evidence type="ECO:0000256" key="1">
    <source>
        <dbReference type="SAM" id="Phobius"/>
    </source>
</evidence>